<evidence type="ECO:0000256" key="1">
    <source>
        <dbReference type="SAM" id="MobiDB-lite"/>
    </source>
</evidence>
<evidence type="ECO:0000313" key="3">
    <source>
        <dbReference type="Proteomes" id="UP001189429"/>
    </source>
</evidence>
<organism evidence="2 3">
    <name type="scientific">Prorocentrum cordatum</name>
    <dbReference type="NCBI Taxonomy" id="2364126"/>
    <lineage>
        <taxon>Eukaryota</taxon>
        <taxon>Sar</taxon>
        <taxon>Alveolata</taxon>
        <taxon>Dinophyceae</taxon>
        <taxon>Prorocentrales</taxon>
        <taxon>Prorocentraceae</taxon>
        <taxon>Prorocentrum</taxon>
    </lineage>
</organism>
<proteinExistence type="predicted"/>
<feature type="compositionally biased region" description="Acidic residues" evidence="1">
    <location>
        <begin position="307"/>
        <end position="316"/>
    </location>
</feature>
<protein>
    <recommendedName>
        <fullName evidence="4">SAM domain-containing protein</fullName>
    </recommendedName>
</protein>
<dbReference type="EMBL" id="CAUYUJ010020187">
    <property type="protein sequence ID" value="CAK0896434.1"/>
    <property type="molecule type" value="Genomic_DNA"/>
</dbReference>
<evidence type="ECO:0008006" key="4">
    <source>
        <dbReference type="Google" id="ProtNLM"/>
    </source>
</evidence>
<reference evidence="2" key="1">
    <citation type="submission" date="2023-10" db="EMBL/GenBank/DDBJ databases">
        <authorList>
            <person name="Chen Y."/>
            <person name="Shah S."/>
            <person name="Dougan E. K."/>
            <person name="Thang M."/>
            <person name="Chan C."/>
        </authorList>
    </citation>
    <scope>NUCLEOTIDE SEQUENCE [LARGE SCALE GENOMIC DNA]</scope>
</reference>
<feature type="region of interest" description="Disordered" evidence="1">
    <location>
        <begin position="286"/>
        <end position="316"/>
    </location>
</feature>
<keyword evidence="3" id="KW-1185">Reference proteome</keyword>
<evidence type="ECO:0000313" key="2">
    <source>
        <dbReference type="EMBL" id="CAK0896434.1"/>
    </source>
</evidence>
<dbReference type="Proteomes" id="UP001189429">
    <property type="component" value="Unassembled WGS sequence"/>
</dbReference>
<comment type="caution">
    <text evidence="2">The sequence shown here is derived from an EMBL/GenBank/DDBJ whole genome shotgun (WGS) entry which is preliminary data.</text>
</comment>
<name>A0ABN9XA98_9DINO</name>
<accession>A0ABN9XA98</accession>
<gene>
    <name evidence="2" type="ORF">PCOR1329_LOCUS74905</name>
</gene>
<sequence>MLRCLAGICPGAVATPSAPPQVDLARLCRPTLRAGEAYAPAPGAEAAALEECGARLGMAGAPPGADPPLALVSRDFARNSARLLVVVPSAGAPRGVWDAALAEGGVGAATSPPLLRWAEANGFAVALFCGEGPHGLSPKVWDGVLKGSPAGCASVLVAGGMLPALEAAMDQLHPLLFSRFRSVCVAPSLPGGGEPSAAPGDGGAAVEVSAELRQHLGKALLRLPPEWARQDAFSAHQQLFEALLRREDFWSQNEAKKYAGFRDLKENDVPGLRRIGIDKRVERITRDRGNDELSQLMRKHERNDAGVGEEDEPGVD</sequence>